<dbReference type="EMBL" id="BQNB010012236">
    <property type="protein sequence ID" value="GJT00973.1"/>
    <property type="molecule type" value="Genomic_DNA"/>
</dbReference>
<evidence type="ECO:0000259" key="1">
    <source>
        <dbReference type="Pfam" id="PF07727"/>
    </source>
</evidence>
<name>A0ABQ5AIG7_9ASTR</name>
<organism evidence="2 3">
    <name type="scientific">Tanacetum coccineum</name>
    <dbReference type="NCBI Taxonomy" id="301880"/>
    <lineage>
        <taxon>Eukaryota</taxon>
        <taxon>Viridiplantae</taxon>
        <taxon>Streptophyta</taxon>
        <taxon>Embryophyta</taxon>
        <taxon>Tracheophyta</taxon>
        <taxon>Spermatophyta</taxon>
        <taxon>Magnoliopsida</taxon>
        <taxon>eudicotyledons</taxon>
        <taxon>Gunneridae</taxon>
        <taxon>Pentapetalae</taxon>
        <taxon>asterids</taxon>
        <taxon>campanulids</taxon>
        <taxon>Asterales</taxon>
        <taxon>Asteraceae</taxon>
        <taxon>Asteroideae</taxon>
        <taxon>Anthemideae</taxon>
        <taxon>Anthemidinae</taxon>
        <taxon>Tanacetum</taxon>
    </lineage>
</organism>
<sequence length="211" mass="24385">MILFAHAFLSGYEYVIIVVYVDDLNIIETPGELPKAIECLKREFEMKDLGKTKFCLGYKIEHLKDEILVHQEAYIGKLLKRFYMDKSHSLSTPMVVRTLDVKKDPFRPRDIYEEILGPEIPYLKNEAPIVLYEDNAACIAQLKEGYIKGDRTKHILPAFLFTHNLQKNGDIIVQQVRSSDNLADLFTKALPTLTFRKLSHNIGMRQLNDLK</sequence>
<accession>A0ABQ5AIG7</accession>
<dbReference type="CDD" id="cd09272">
    <property type="entry name" value="RNase_HI_RT_Ty1"/>
    <property type="match status" value="1"/>
</dbReference>
<comment type="caution">
    <text evidence="2">The sequence shown here is derived from an EMBL/GenBank/DDBJ whole genome shotgun (WGS) entry which is preliminary data.</text>
</comment>
<evidence type="ECO:0000313" key="3">
    <source>
        <dbReference type="Proteomes" id="UP001151760"/>
    </source>
</evidence>
<reference evidence="2" key="2">
    <citation type="submission" date="2022-01" db="EMBL/GenBank/DDBJ databases">
        <authorList>
            <person name="Yamashiro T."/>
            <person name="Shiraishi A."/>
            <person name="Satake H."/>
            <person name="Nakayama K."/>
        </authorList>
    </citation>
    <scope>NUCLEOTIDE SEQUENCE</scope>
</reference>
<gene>
    <name evidence="2" type="ORF">Tco_0822142</name>
</gene>
<reference evidence="2" key="1">
    <citation type="journal article" date="2022" name="Int. J. Mol. Sci.">
        <title>Draft Genome of Tanacetum Coccineum: Genomic Comparison of Closely Related Tanacetum-Family Plants.</title>
        <authorList>
            <person name="Yamashiro T."/>
            <person name="Shiraishi A."/>
            <person name="Nakayama K."/>
            <person name="Satake H."/>
        </authorList>
    </citation>
    <scope>NUCLEOTIDE SEQUENCE</scope>
</reference>
<dbReference type="Proteomes" id="UP001151760">
    <property type="component" value="Unassembled WGS sequence"/>
</dbReference>
<dbReference type="InterPro" id="IPR013103">
    <property type="entry name" value="RVT_2"/>
</dbReference>
<proteinExistence type="predicted"/>
<keyword evidence="3" id="KW-1185">Reference proteome</keyword>
<dbReference type="Pfam" id="PF07727">
    <property type="entry name" value="RVT_2"/>
    <property type="match status" value="1"/>
</dbReference>
<feature type="domain" description="Reverse transcriptase Ty1/copia-type" evidence="1">
    <location>
        <begin position="11"/>
        <end position="95"/>
    </location>
</feature>
<protein>
    <submittedName>
        <fullName evidence="2">Retrovirus-related pol polyprotein from transposon TNT 1-94</fullName>
    </submittedName>
</protein>
<evidence type="ECO:0000313" key="2">
    <source>
        <dbReference type="EMBL" id="GJT00973.1"/>
    </source>
</evidence>